<keyword evidence="3" id="KW-1185">Reference proteome</keyword>
<evidence type="ECO:0000313" key="3">
    <source>
        <dbReference type="Proteomes" id="UP000596742"/>
    </source>
</evidence>
<feature type="non-terminal residue" evidence="2">
    <location>
        <position position="1"/>
    </location>
</feature>
<reference evidence="2" key="1">
    <citation type="submission" date="2018-11" db="EMBL/GenBank/DDBJ databases">
        <authorList>
            <person name="Alioto T."/>
            <person name="Alioto T."/>
        </authorList>
    </citation>
    <scope>NUCLEOTIDE SEQUENCE</scope>
</reference>
<evidence type="ECO:0000313" key="2">
    <source>
        <dbReference type="EMBL" id="VDI82937.1"/>
    </source>
</evidence>
<proteinExistence type="predicted"/>
<protein>
    <submittedName>
        <fullName evidence="2">Uncharacterized protein</fullName>
    </submittedName>
</protein>
<dbReference type="AlphaFoldDB" id="A0A8B6HQI7"/>
<keyword evidence="1" id="KW-0472">Membrane</keyword>
<comment type="caution">
    <text evidence="2">The sequence shown here is derived from an EMBL/GenBank/DDBJ whole genome shotgun (WGS) entry which is preliminary data.</text>
</comment>
<dbReference type="EMBL" id="UYJE01010414">
    <property type="protein sequence ID" value="VDI82937.1"/>
    <property type="molecule type" value="Genomic_DNA"/>
</dbReference>
<dbReference type="Proteomes" id="UP000596742">
    <property type="component" value="Unassembled WGS sequence"/>
</dbReference>
<dbReference type="OrthoDB" id="6162414at2759"/>
<accession>A0A8B6HQI7</accession>
<keyword evidence="1" id="KW-1133">Transmembrane helix</keyword>
<gene>
    <name evidence="2" type="ORF">MGAL_10B058524</name>
</gene>
<evidence type="ECO:0000256" key="1">
    <source>
        <dbReference type="SAM" id="Phobius"/>
    </source>
</evidence>
<feature type="transmembrane region" description="Helical" evidence="1">
    <location>
        <begin position="37"/>
        <end position="61"/>
    </location>
</feature>
<keyword evidence="1" id="KW-0812">Transmembrane</keyword>
<sequence>AFNKISSCSDNYGCSINASTDAPYCRLLITETDNYSLILGLAVGIPMAFLLLMFTILLCICCNRHKQQKQKTKYTEEVIDRPTAIDERFFANNVATRFDSFGENICKPSEDIGIMDLLSPTKIMIEHHILAKSQIVS</sequence>
<organism evidence="2 3">
    <name type="scientific">Mytilus galloprovincialis</name>
    <name type="common">Mediterranean mussel</name>
    <dbReference type="NCBI Taxonomy" id="29158"/>
    <lineage>
        <taxon>Eukaryota</taxon>
        <taxon>Metazoa</taxon>
        <taxon>Spiralia</taxon>
        <taxon>Lophotrochozoa</taxon>
        <taxon>Mollusca</taxon>
        <taxon>Bivalvia</taxon>
        <taxon>Autobranchia</taxon>
        <taxon>Pteriomorphia</taxon>
        <taxon>Mytilida</taxon>
        <taxon>Mytiloidea</taxon>
        <taxon>Mytilidae</taxon>
        <taxon>Mytilinae</taxon>
        <taxon>Mytilus</taxon>
    </lineage>
</organism>
<name>A0A8B6HQI7_MYTGA</name>